<dbReference type="Proteomes" id="UP000244450">
    <property type="component" value="Unassembled WGS sequence"/>
</dbReference>
<sequence length="227" mass="25016">MKSILLGLMMVIAVNALGQDKQPYTYVMEDGTVLPASSLDSLNRAWGQGRVMLQHTAEDDKKGIMHVVKMSDAMMQLFLQKATENKMKLMAMVGKPAPAFSLKDMSGKSWTLDQLKGRVVVLNFWFTSCPPCIAEMPDLNGLVHQYPPAKVVFLALTFNDADQVKKFLETHVFDYTILPSSGEVDKSYAISSWPASFVIGKGGKILLAAESGPELVKQVKSTIDKEL</sequence>
<dbReference type="PANTHER" id="PTHR42852:SF13">
    <property type="entry name" value="PROTEIN DIPZ"/>
    <property type="match status" value="1"/>
</dbReference>
<dbReference type="AlphaFoldDB" id="A0A2T7BIM4"/>
<organism evidence="3 4">
    <name type="scientific">Chitinophaga parva</name>
    <dbReference type="NCBI Taxonomy" id="2169414"/>
    <lineage>
        <taxon>Bacteria</taxon>
        <taxon>Pseudomonadati</taxon>
        <taxon>Bacteroidota</taxon>
        <taxon>Chitinophagia</taxon>
        <taxon>Chitinophagales</taxon>
        <taxon>Chitinophagaceae</taxon>
        <taxon>Chitinophaga</taxon>
    </lineage>
</organism>
<keyword evidence="4" id="KW-1185">Reference proteome</keyword>
<dbReference type="RefSeq" id="WP_108687976.1">
    <property type="nucleotide sequence ID" value="NZ_QCYK01000002.1"/>
</dbReference>
<comment type="caution">
    <text evidence="3">The sequence shown here is derived from an EMBL/GenBank/DDBJ whole genome shotgun (WGS) entry which is preliminary data.</text>
</comment>
<dbReference type="EMBL" id="QCYK01000002">
    <property type="protein sequence ID" value="PUZ26139.1"/>
    <property type="molecule type" value="Genomic_DNA"/>
</dbReference>
<feature type="chain" id="PRO_5015401138" description="Thioredoxin domain-containing protein" evidence="1">
    <location>
        <begin position="19"/>
        <end position="227"/>
    </location>
</feature>
<evidence type="ECO:0000256" key="1">
    <source>
        <dbReference type="SAM" id="SignalP"/>
    </source>
</evidence>
<dbReference type="Gene3D" id="3.40.30.10">
    <property type="entry name" value="Glutaredoxin"/>
    <property type="match status" value="1"/>
</dbReference>
<feature type="domain" description="Thioredoxin" evidence="2">
    <location>
        <begin position="91"/>
        <end position="227"/>
    </location>
</feature>
<dbReference type="PANTHER" id="PTHR42852">
    <property type="entry name" value="THIOL:DISULFIDE INTERCHANGE PROTEIN DSBE"/>
    <property type="match status" value="1"/>
</dbReference>
<dbReference type="OrthoDB" id="9815205at2"/>
<feature type="signal peptide" evidence="1">
    <location>
        <begin position="1"/>
        <end position="18"/>
    </location>
</feature>
<accession>A0A2T7BIM4</accession>
<proteinExistence type="predicted"/>
<dbReference type="InterPro" id="IPR000866">
    <property type="entry name" value="AhpC/TSA"/>
</dbReference>
<evidence type="ECO:0000259" key="2">
    <source>
        <dbReference type="PROSITE" id="PS51352"/>
    </source>
</evidence>
<dbReference type="InterPro" id="IPR013766">
    <property type="entry name" value="Thioredoxin_domain"/>
</dbReference>
<evidence type="ECO:0000313" key="3">
    <source>
        <dbReference type="EMBL" id="PUZ26139.1"/>
    </source>
</evidence>
<protein>
    <recommendedName>
        <fullName evidence="2">Thioredoxin domain-containing protein</fullName>
    </recommendedName>
</protein>
<gene>
    <name evidence="3" type="ORF">DCC81_18035</name>
</gene>
<name>A0A2T7BIM4_9BACT</name>
<dbReference type="GO" id="GO:0016491">
    <property type="term" value="F:oxidoreductase activity"/>
    <property type="evidence" value="ECO:0007669"/>
    <property type="project" value="InterPro"/>
</dbReference>
<evidence type="ECO:0000313" key="4">
    <source>
        <dbReference type="Proteomes" id="UP000244450"/>
    </source>
</evidence>
<dbReference type="InterPro" id="IPR036249">
    <property type="entry name" value="Thioredoxin-like_sf"/>
</dbReference>
<dbReference type="InterPro" id="IPR050553">
    <property type="entry name" value="Thioredoxin_ResA/DsbE_sf"/>
</dbReference>
<dbReference type="CDD" id="cd02966">
    <property type="entry name" value="TlpA_like_family"/>
    <property type="match status" value="1"/>
</dbReference>
<dbReference type="Pfam" id="PF00578">
    <property type="entry name" value="AhpC-TSA"/>
    <property type="match status" value="1"/>
</dbReference>
<dbReference type="SUPFAM" id="SSF52833">
    <property type="entry name" value="Thioredoxin-like"/>
    <property type="match status" value="1"/>
</dbReference>
<keyword evidence="1" id="KW-0732">Signal</keyword>
<dbReference type="PROSITE" id="PS51352">
    <property type="entry name" value="THIOREDOXIN_2"/>
    <property type="match status" value="1"/>
</dbReference>
<reference evidence="3 4" key="1">
    <citation type="submission" date="2018-04" db="EMBL/GenBank/DDBJ databases">
        <title>Chitinophaga fuyangensis sp. nov., isolated from soil in a chemical factory.</title>
        <authorList>
            <person name="Chen K."/>
        </authorList>
    </citation>
    <scope>NUCLEOTIDE SEQUENCE [LARGE SCALE GENOMIC DNA]</scope>
    <source>
        <strain evidence="3 4">LY-1</strain>
    </source>
</reference>
<dbReference type="GO" id="GO:0016209">
    <property type="term" value="F:antioxidant activity"/>
    <property type="evidence" value="ECO:0007669"/>
    <property type="project" value="InterPro"/>
</dbReference>